<gene>
    <name evidence="1" type="ORF">K458DRAFT_488656</name>
</gene>
<evidence type="ECO:0000313" key="2">
    <source>
        <dbReference type="Proteomes" id="UP000799291"/>
    </source>
</evidence>
<reference evidence="1" key="1">
    <citation type="journal article" date="2020" name="Stud. Mycol.">
        <title>101 Dothideomycetes genomes: a test case for predicting lifestyles and emergence of pathogens.</title>
        <authorList>
            <person name="Haridas S."/>
            <person name="Albert R."/>
            <person name="Binder M."/>
            <person name="Bloem J."/>
            <person name="Labutti K."/>
            <person name="Salamov A."/>
            <person name="Andreopoulos B."/>
            <person name="Baker S."/>
            <person name="Barry K."/>
            <person name="Bills G."/>
            <person name="Bluhm B."/>
            <person name="Cannon C."/>
            <person name="Castanera R."/>
            <person name="Culley D."/>
            <person name="Daum C."/>
            <person name="Ezra D."/>
            <person name="Gonzalez J."/>
            <person name="Henrissat B."/>
            <person name="Kuo A."/>
            <person name="Liang C."/>
            <person name="Lipzen A."/>
            <person name="Lutzoni F."/>
            <person name="Magnuson J."/>
            <person name="Mondo S."/>
            <person name="Nolan M."/>
            <person name="Ohm R."/>
            <person name="Pangilinan J."/>
            <person name="Park H.-J."/>
            <person name="Ramirez L."/>
            <person name="Alfaro M."/>
            <person name="Sun H."/>
            <person name="Tritt A."/>
            <person name="Yoshinaga Y."/>
            <person name="Zwiers L.-H."/>
            <person name="Turgeon B."/>
            <person name="Goodwin S."/>
            <person name="Spatafora J."/>
            <person name="Crous P."/>
            <person name="Grigoriev I."/>
        </authorList>
    </citation>
    <scope>NUCLEOTIDE SEQUENCE</scope>
    <source>
        <strain evidence="1">CBS 122367</strain>
    </source>
</reference>
<protein>
    <submittedName>
        <fullName evidence="1">Uncharacterized protein</fullName>
    </submittedName>
</protein>
<name>A0A6G1IWQ2_9PLEO</name>
<sequence>MIRSASEACWIAGSEVKPGDVNVEFQAMRDEQDEYSTVVICRASNRKSRRMRIVDQATALADPDAYDAIHSTKLHQSWPSESLPKFERQYLRSRMLYARPCEERMTVHLRPFDLIKPAMRRGHIVNRIRYPIRSKDFGSYAAIDED</sequence>
<organism evidence="1 2">
    <name type="scientific">Lentithecium fluviatile CBS 122367</name>
    <dbReference type="NCBI Taxonomy" id="1168545"/>
    <lineage>
        <taxon>Eukaryota</taxon>
        <taxon>Fungi</taxon>
        <taxon>Dikarya</taxon>
        <taxon>Ascomycota</taxon>
        <taxon>Pezizomycotina</taxon>
        <taxon>Dothideomycetes</taxon>
        <taxon>Pleosporomycetidae</taxon>
        <taxon>Pleosporales</taxon>
        <taxon>Massarineae</taxon>
        <taxon>Lentitheciaceae</taxon>
        <taxon>Lentithecium</taxon>
    </lineage>
</organism>
<evidence type="ECO:0000313" key="1">
    <source>
        <dbReference type="EMBL" id="KAF2682410.1"/>
    </source>
</evidence>
<dbReference type="EMBL" id="MU005587">
    <property type="protein sequence ID" value="KAF2682410.1"/>
    <property type="molecule type" value="Genomic_DNA"/>
</dbReference>
<dbReference type="AlphaFoldDB" id="A0A6G1IWQ2"/>
<accession>A0A6G1IWQ2</accession>
<keyword evidence="2" id="KW-1185">Reference proteome</keyword>
<dbReference type="Proteomes" id="UP000799291">
    <property type="component" value="Unassembled WGS sequence"/>
</dbReference>
<proteinExistence type="predicted"/>